<reference evidence="2 3" key="2">
    <citation type="submission" date="2018-04" db="EMBL/GenBank/DDBJ databases">
        <title>Thauera lacus sp. nov., isolated from an saline lake in Inner Mongolia, China.</title>
        <authorList>
            <person name="Liang Q.-Y."/>
        </authorList>
    </citation>
    <scope>NUCLEOTIDE SEQUENCE [LARGE SCALE GENOMIC DNA]</scope>
    <source>
        <strain evidence="2 3">D20</strain>
    </source>
</reference>
<protein>
    <submittedName>
        <fullName evidence="2">C4-dicarboxylate ABC transporter substrate-binding protein</fullName>
    </submittedName>
</protein>
<name>A0A2T4II10_9RHOO</name>
<keyword evidence="1" id="KW-1133">Transmembrane helix</keyword>
<keyword evidence="1" id="KW-0812">Transmembrane</keyword>
<keyword evidence="3" id="KW-1185">Reference proteome</keyword>
<dbReference type="OrthoDB" id="237270at2"/>
<evidence type="ECO:0000256" key="1">
    <source>
        <dbReference type="SAM" id="Phobius"/>
    </source>
</evidence>
<keyword evidence="1" id="KW-0472">Membrane</keyword>
<accession>A0A2T4II10</accession>
<dbReference type="InterPro" id="IPR011852">
    <property type="entry name" value="TRAP_TAXI"/>
</dbReference>
<feature type="transmembrane region" description="Helical" evidence="1">
    <location>
        <begin position="337"/>
        <end position="361"/>
    </location>
</feature>
<dbReference type="Proteomes" id="UP000241193">
    <property type="component" value="Unassembled WGS sequence"/>
</dbReference>
<dbReference type="Pfam" id="PF16868">
    <property type="entry name" value="NMT1_3"/>
    <property type="match status" value="1"/>
</dbReference>
<dbReference type="PANTHER" id="PTHR42941">
    <property type="entry name" value="SLL1037 PROTEIN"/>
    <property type="match status" value="1"/>
</dbReference>
<organism evidence="2 3">
    <name type="scientific">Pseudothauera lacus</name>
    <dbReference type="NCBI Taxonomy" id="2136175"/>
    <lineage>
        <taxon>Bacteria</taxon>
        <taxon>Pseudomonadati</taxon>
        <taxon>Pseudomonadota</taxon>
        <taxon>Betaproteobacteria</taxon>
        <taxon>Rhodocyclales</taxon>
        <taxon>Zoogloeaceae</taxon>
        <taxon>Pseudothauera</taxon>
    </lineage>
</organism>
<dbReference type="SUPFAM" id="SSF53850">
    <property type="entry name" value="Periplasmic binding protein-like II"/>
    <property type="match status" value="1"/>
</dbReference>
<evidence type="ECO:0000313" key="3">
    <source>
        <dbReference type="Proteomes" id="UP000241193"/>
    </source>
</evidence>
<dbReference type="AlphaFoldDB" id="A0A2T4II10"/>
<dbReference type="RefSeq" id="WP_107492619.1">
    <property type="nucleotide sequence ID" value="NZ_PZKC01000003.1"/>
</dbReference>
<dbReference type="PANTHER" id="PTHR42941:SF1">
    <property type="entry name" value="SLL1037 PROTEIN"/>
    <property type="match status" value="1"/>
</dbReference>
<proteinExistence type="predicted"/>
<comment type="caution">
    <text evidence="2">The sequence shown here is derived from an EMBL/GenBank/DDBJ whole genome shotgun (WGS) entry which is preliminary data.</text>
</comment>
<sequence length="438" mass="47587">MSPYAWLRQQSRLIFTLALLGTVAALAVAFWLLFHFVRPAPPRTVVISAGAEGGAYAMFAAHYRDALARDGVEVLIRPSAGAVDNLRILKTSTDIDLGFVQGGIANEPESTDLMLLGSMYVEPVWIFHRLPSPAPTRLNALAGRRIAVGSAGSGTQLLALQLLGLAGVPIDAANLLMSDSQSTADALLAGEIDAAFVVGAPEAPAVRRLLDAPGIALLDLAHADAYVRRLPHLTALTLPAGAIDLASVRPAADVRMLGATANLVARADLHPAIVSLLMLAARDIHGQPGLFQGIGEYPQLRTNELPHSPTARRFLDSGPPLLQRYLPFWIAVLVDRLLVALLPVIALLIPLLRIAPALYAWRMRSRIYRLYGELKFLERDIADSFEPARGEDYLARLDRIEDQANRKRVPLAFTNELYTLREHIQLVRRSLAHKLTGG</sequence>
<feature type="transmembrane region" description="Helical" evidence="1">
    <location>
        <begin position="12"/>
        <end position="34"/>
    </location>
</feature>
<dbReference type="Gene3D" id="3.40.190.10">
    <property type="entry name" value="Periplasmic binding protein-like II"/>
    <property type="match status" value="2"/>
</dbReference>
<dbReference type="EMBL" id="PZKC01000003">
    <property type="protein sequence ID" value="PTD97419.1"/>
    <property type="molecule type" value="Genomic_DNA"/>
</dbReference>
<reference evidence="2 3" key="1">
    <citation type="submission" date="2018-03" db="EMBL/GenBank/DDBJ databases">
        <authorList>
            <person name="Keele B.F."/>
        </authorList>
    </citation>
    <scope>NUCLEOTIDE SEQUENCE [LARGE SCALE GENOMIC DNA]</scope>
    <source>
        <strain evidence="2 3">D20</strain>
    </source>
</reference>
<gene>
    <name evidence="2" type="ORF">C8261_05320</name>
</gene>
<evidence type="ECO:0000313" key="2">
    <source>
        <dbReference type="EMBL" id="PTD97419.1"/>
    </source>
</evidence>